<dbReference type="Proteomes" id="UP000654075">
    <property type="component" value="Unassembled WGS sequence"/>
</dbReference>
<comment type="caution">
    <text evidence="1">The sequence shown here is derived from an EMBL/GenBank/DDBJ whole genome shotgun (WGS) entry which is preliminary data.</text>
</comment>
<organism evidence="1 2">
    <name type="scientific">Polarella glacialis</name>
    <name type="common">Dinoflagellate</name>
    <dbReference type="NCBI Taxonomy" id="89957"/>
    <lineage>
        <taxon>Eukaryota</taxon>
        <taxon>Sar</taxon>
        <taxon>Alveolata</taxon>
        <taxon>Dinophyceae</taxon>
        <taxon>Suessiales</taxon>
        <taxon>Suessiaceae</taxon>
        <taxon>Polarella</taxon>
    </lineage>
</organism>
<proteinExistence type="predicted"/>
<dbReference type="AlphaFoldDB" id="A0A813H9J1"/>
<sequence length="145" mass="16517">MTAHDDSRFNSKTATVEELVSELELYTSEHFRTNQNSLDMTAQSTPPRLLTGKDPDSRFNSKTAHAVGKLGCNRTRRFMIQLKDRRICRIGVGARKMRNQHVRTTQNRWCWTCHARPSRKLTGKDGDSRFNSKTANAGGRLDCCT</sequence>
<keyword evidence="2" id="KW-1185">Reference proteome</keyword>
<dbReference type="EMBL" id="CAJNNV010031062">
    <property type="protein sequence ID" value="CAE8634562.1"/>
    <property type="molecule type" value="Genomic_DNA"/>
</dbReference>
<reference evidence="1" key="1">
    <citation type="submission" date="2021-02" db="EMBL/GenBank/DDBJ databases">
        <authorList>
            <person name="Dougan E. K."/>
            <person name="Rhodes N."/>
            <person name="Thang M."/>
            <person name="Chan C."/>
        </authorList>
    </citation>
    <scope>NUCLEOTIDE SEQUENCE</scope>
</reference>
<evidence type="ECO:0000313" key="2">
    <source>
        <dbReference type="Proteomes" id="UP000654075"/>
    </source>
</evidence>
<accession>A0A813H9J1</accession>
<evidence type="ECO:0000313" key="1">
    <source>
        <dbReference type="EMBL" id="CAE8634562.1"/>
    </source>
</evidence>
<protein>
    <submittedName>
        <fullName evidence="1">Uncharacterized protein</fullName>
    </submittedName>
</protein>
<gene>
    <name evidence="1" type="ORF">PGLA1383_LOCUS50211</name>
</gene>
<name>A0A813H9J1_POLGL</name>